<dbReference type="RefSeq" id="XP_017282090.1">
    <property type="nucleotide sequence ID" value="XM_017426601.3"/>
</dbReference>
<reference evidence="6" key="1">
    <citation type="submission" date="2025-08" db="UniProtKB">
        <authorList>
            <consortium name="Ensembl"/>
        </authorList>
    </citation>
    <scope>IDENTIFICATION</scope>
</reference>
<name>A0A3Q3AM88_KRYMA</name>
<dbReference type="InterPro" id="IPR036236">
    <property type="entry name" value="Znf_C2H2_sf"/>
</dbReference>
<feature type="compositionally biased region" description="Basic and acidic residues" evidence="4">
    <location>
        <begin position="378"/>
        <end position="399"/>
    </location>
</feature>
<feature type="compositionally biased region" description="Basic and acidic residues" evidence="4">
    <location>
        <begin position="159"/>
        <end position="171"/>
    </location>
</feature>
<organism evidence="6 7">
    <name type="scientific">Kryptolebias marmoratus</name>
    <name type="common">Mangrove killifish</name>
    <name type="synonym">Rivulus marmoratus</name>
    <dbReference type="NCBI Taxonomy" id="37003"/>
    <lineage>
        <taxon>Eukaryota</taxon>
        <taxon>Metazoa</taxon>
        <taxon>Chordata</taxon>
        <taxon>Craniata</taxon>
        <taxon>Vertebrata</taxon>
        <taxon>Euteleostomi</taxon>
        <taxon>Actinopterygii</taxon>
        <taxon>Neopterygii</taxon>
        <taxon>Teleostei</taxon>
        <taxon>Neoteleostei</taxon>
        <taxon>Acanthomorphata</taxon>
        <taxon>Ovalentaria</taxon>
        <taxon>Atherinomorphae</taxon>
        <taxon>Cyprinodontiformes</taxon>
        <taxon>Rivulidae</taxon>
        <taxon>Kryptolebias</taxon>
    </lineage>
</organism>
<feature type="compositionally biased region" description="Low complexity" evidence="4">
    <location>
        <begin position="1331"/>
        <end position="1344"/>
    </location>
</feature>
<evidence type="ECO:0000256" key="2">
    <source>
        <dbReference type="ARBA" id="ARBA00022771"/>
    </source>
</evidence>
<dbReference type="Proteomes" id="UP000264800">
    <property type="component" value="Unplaced"/>
</dbReference>
<feature type="compositionally biased region" description="Polar residues" evidence="4">
    <location>
        <begin position="550"/>
        <end position="560"/>
    </location>
</feature>
<protein>
    <submittedName>
        <fullName evidence="6">G patch domain-containing protein 8-like</fullName>
    </submittedName>
</protein>
<feature type="region of interest" description="Disordered" evidence="4">
    <location>
        <begin position="709"/>
        <end position="765"/>
    </location>
</feature>
<feature type="compositionally biased region" description="Polar residues" evidence="4">
    <location>
        <begin position="451"/>
        <end position="461"/>
    </location>
</feature>
<proteinExistence type="predicted"/>
<keyword evidence="2" id="KW-0863">Zinc-finger</keyword>
<dbReference type="OrthoDB" id="4822at2759"/>
<dbReference type="PANTHER" id="PTHR17614">
    <property type="entry name" value="ZINC FINGER-CONTAINING"/>
    <property type="match status" value="1"/>
</dbReference>
<feature type="compositionally biased region" description="Basic and acidic residues" evidence="4">
    <location>
        <begin position="733"/>
        <end position="756"/>
    </location>
</feature>
<dbReference type="GO" id="GO:0008270">
    <property type="term" value="F:zinc ion binding"/>
    <property type="evidence" value="ECO:0007669"/>
    <property type="project" value="UniProtKB-KW"/>
</dbReference>
<feature type="compositionally biased region" description="Basic and acidic residues" evidence="4">
    <location>
        <begin position="532"/>
        <end position="541"/>
    </location>
</feature>
<feature type="region of interest" description="Disordered" evidence="4">
    <location>
        <begin position="1010"/>
        <end position="1102"/>
    </location>
</feature>
<feature type="compositionally biased region" description="Polar residues" evidence="4">
    <location>
        <begin position="172"/>
        <end position="185"/>
    </location>
</feature>
<feature type="region of interest" description="Disordered" evidence="4">
    <location>
        <begin position="516"/>
        <end position="568"/>
    </location>
</feature>
<feature type="region of interest" description="Disordered" evidence="4">
    <location>
        <begin position="154"/>
        <end position="185"/>
    </location>
</feature>
<dbReference type="GeneTree" id="ENSGT00940000160479"/>
<feature type="compositionally biased region" description="Basic and acidic residues" evidence="4">
    <location>
        <begin position="1128"/>
        <end position="1150"/>
    </location>
</feature>
<reference evidence="6" key="2">
    <citation type="submission" date="2025-09" db="UniProtKB">
        <authorList>
            <consortium name="Ensembl"/>
        </authorList>
    </citation>
    <scope>IDENTIFICATION</scope>
</reference>
<evidence type="ECO:0000256" key="3">
    <source>
        <dbReference type="ARBA" id="ARBA00022833"/>
    </source>
</evidence>
<evidence type="ECO:0000259" key="5">
    <source>
        <dbReference type="PROSITE" id="PS00028"/>
    </source>
</evidence>
<feature type="compositionally biased region" description="Polar residues" evidence="4">
    <location>
        <begin position="1041"/>
        <end position="1055"/>
    </location>
</feature>
<dbReference type="InterPro" id="IPR013087">
    <property type="entry name" value="Znf_C2H2_type"/>
</dbReference>
<dbReference type="GeneID" id="108242030"/>
<keyword evidence="7" id="KW-1185">Reference proteome</keyword>
<dbReference type="SUPFAM" id="SSF57667">
    <property type="entry name" value="beta-beta-alpha zinc fingers"/>
    <property type="match status" value="1"/>
</dbReference>
<dbReference type="KEGG" id="kmr:108242030"/>
<feature type="compositionally biased region" description="Low complexity" evidence="4">
    <location>
        <begin position="1072"/>
        <end position="1083"/>
    </location>
</feature>
<dbReference type="STRING" id="37003.ENSKMAP00000017928"/>
<dbReference type="GO" id="GO:0005634">
    <property type="term" value="C:nucleus"/>
    <property type="evidence" value="ECO:0007669"/>
    <property type="project" value="TreeGrafter"/>
</dbReference>
<dbReference type="OMA" id="SSPEWWT"/>
<feature type="compositionally biased region" description="Polar residues" evidence="4">
    <location>
        <begin position="958"/>
        <end position="971"/>
    </location>
</feature>
<feature type="domain" description="C2H2-type" evidence="5">
    <location>
        <begin position="71"/>
        <end position="93"/>
    </location>
</feature>
<feature type="compositionally biased region" description="Polar residues" evidence="4">
    <location>
        <begin position="517"/>
        <end position="526"/>
    </location>
</feature>
<dbReference type="PANTHER" id="PTHR17614:SF12">
    <property type="entry name" value="ZINC FINGER PROTEIN 804B"/>
    <property type="match status" value="1"/>
</dbReference>
<keyword evidence="1" id="KW-0479">Metal-binding</keyword>
<feature type="region of interest" description="Disordered" evidence="4">
    <location>
        <begin position="1331"/>
        <end position="1359"/>
    </location>
</feature>
<feature type="region of interest" description="Disordered" evidence="4">
    <location>
        <begin position="1123"/>
        <end position="1150"/>
    </location>
</feature>
<sequence length="1424" mass="158767">MGSKAREPPGMACSACYYLVISSTHLSNGHFRRVKGVFRGPLCPTASSDSPECTERALGCSVEDLKSLFYCELCDKQYLRHQEFDNHINSYDHAHKQRLKELQHREFVRNVASKSWKDQRKQEKALRRLHQLAQLQQESQRFPRRTCGLRRAVRAVSQQRDEDVDQRKSCSEDNPNPYNRPQQITATRPRTLYHKSENPHQPLSQIPQATTLEDSPIIPTPSHTDSPAVRPQSCHSLCPQLPLSAQGRVGGRLGVSFCFSRRGPRLEPSASVFSNLEEEEREKREQMRERVKAIMEDIGREIGEADERKKSSSGSNILVQTISGYTKTEGEQMEKTDVVKELVPVSTAAPHHQSHDLQGPQSQTKVAKWDTTLTLVHMDPKQTDNKTEKKQETDRGKESSHFLCVLGRDGSTHLRWPVSLLKFTKSEPHISFSCNPLCVNVQPLEQLTGDPQASQQNQLRTLSGVPTVPTPDARSCSQRRARRELRARRRRKHDEILKQEQHISVETEAHLLLKNKNLPSSVTESQKGGCMQREENCERAASHPSDPALSDSSDTNSQNPLGGRLEGARGIRKRAITALSCKLESVTQPGMQGMCISLSRCECGNETICECGRAPRPYVGVPKVSHKKKKINTKKLAKKKRVKKEKASNKQQSAKCKVRSVVSTVCIAGRESRGEAKGRWGKRRRRREMREHGAGSDCLLGGCETEPVSVSVRKRRPHRRHSAEFKSQAGSEQAEHAADDSQLSRHTADRDTEGGRQRHGGAATFPWRSHISVRSFSPRRNSKLFWERGHHSNPRSFIDCCYPDNSCGSGPAKKRKLLHGDRKFIHGEGNGEVWERSGRKMAEHSGCRDRDLILDAEQWEWVRGGGDEEGGSRTGWRNRATEWDHVARFSPSPKGWGRRHGRVSGEDVDWDRWTWGSSDSWEDWGTRRSISSSKAGADGRDTPGGMWRCAGTRRSSSRHFSSPEWWTSQQPRSCHSVMGARGSRCHSPRSCSPCSSTSMSELSCEWSKSSTCSGGTVDVVSSGRTSSAAAEASQETRKHSSPVSTPSAYFSRSPQNSPPKVLRQNTNYCDGSSAQLKKASSQSDHGPEDSVCVPTSGSGTTLPQKPARVLLLPLIGKLPAIQKKARREKGMQEKSLETEREEEAKSRGEDVGTIVDSQKCLLNIAESNPSGSPNLCPAQIRTDDKQAGGETAAPISFSAEEMDKYRVLQEQAREHMQKVLENTQESANIHTQTRYTHNPHTNSYVISDEQYKTTSLHSPAQPQTQIIHPDILQRQVQQTFHVNVPLQHVTPQERFTPPVALGVHSLPPLPPSPPLSNLHHIILQQAALSIPHPMPSTSSSSPSPAVHPPSPPRPPSLPHPLHLTPLSISSLFPSFLLSHHPIPLLAQSLHASPLTPLSPVALQPLNSQPFMDTSWPVRFQQKAI</sequence>
<feature type="compositionally biased region" description="Polar residues" evidence="4">
    <location>
        <begin position="1093"/>
        <end position="1102"/>
    </location>
</feature>
<dbReference type="Ensembl" id="ENSKMAT00000018177.1">
    <property type="protein sequence ID" value="ENSKMAP00000017928.1"/>
    <property type="gene ID" value="ENSKMAG00000013363.1"/>
</dbReference>
<feature type="compositionally biased region" description="Basic residues" evidence="4">
    <location>
        <begin position="477"/>
        <end position="492"/>
    </location>
</feature>
<evidence type="ECO:0000313" key="7">
    <source>
        <dbReference type="Proteomes" id="UP000264800"/>
    </source>
</evidence>
<feature type="region of interest" description="Disordered" evidence="4">
    <location>
        <begin position="451"/>
        <end position="501"/>
    </location>
</feature>
<feature type="region of interest" description="Disordered" evidence="4">
    <location>
        <begin position="673"/>
        <end position="696"/>
    </location>
</feature>
<keyword evidence="3" id="KW-0862">Zinc</keyword>
<feature type="region of interest" description="Disordered" evidence="4">
    <location>
        <begin position="375"/>
        <end position="399"/>
    </location>
</feature>
<dbReference type="InterPro" id="IPR052445">
    <property type="entry name" value="ZnF-G_patch_domain"/>
</dbReference>
<feature type="region of interest" description="Disordered" evidence="4">
    <location>
        <begin position="927"/>
        <end position="971"/>
    </location>
</feature>
<evidence type="ECO:0000256" key="1">
    <source>
        <dbReference type="ARBA" id="ARBA00022723"/>
    </source>
</evidence>
<feature type="compositionally biased region" description="Pro residues" evidence="4">
    <location>
        <begin position="1345"/>
        <end position="1358"/>
    </location>
</feature>
<evidence type="ECO:0000313" key="6">
    <source>
        <dbReference type="Ensembl" id="ENSKMAP00000017928.1"/>
    </source>
</evidence>
<evidence type="ECO:0000256" key="4">
    <source>
        <dbReference type="SAM" id="MobiDB-lite"/>
    </source>
</evidence>
<feature type="compositionally biased region" description="Basic residues" evidence="4">
    <location>
        <begin position="712"/>
        <end position="721"/>
    </location>
</feature>
<accession>A0A3Q3AM88</accession>
<dbReference type="PROSITE" id="PS00028">
    <property type="entry name" value="ZINC_FINGER_C2H2_1"/>
    <property type="match status" value="1"/>
</dbReference>